<accession>A0A7S7JI67</accession>
<sequence>MTIEKVKLATALTDFVDAHPLADLNAQRMFRALLPDALIKATSLQPDGTYFVATGDIPAMWLRDATFQVLPYVQLVKAIPDLEVILKGVLRRELDFIQLDPYANAFNETISGAHWCDADETNIQVSPQVWERKFEIDTLCAPLLLALRLFAETGDATIFDTDFWTTLAVIVDVFEQEQHHEHSPYFFRRPNTASNDTLPHQGYGSPVAVTGLIWDGFRPSDNRCEHGYHIPANLLAKTVLTSLLPYIPENRQALAIRVKTLVAAISQGITEYGIQTLPSGERGFAYEVDGLGHACFMDDANVPSLLSLPFLGALSAEDPLYIATKSFVTSMQNPYFYKGSVLQGIGSEHTPPRYVWPIAVAMEGLVATADSIKQDKLALIAATTGDTGQCHEGVHQDDSRQYTRTWFSWANMTFCQLALDVIQWQKREVKP</sequence>
<dbReference type="RefSeq" id="WP_014570157.1">
    <property type="nucleotide sequence ID" value="NC_013198.1"/>
</dbReference>
<dbReference type="PANTHER" id="PTHR31047:SF0">
    <property type="entry name" value="MEIOTICALLY UP-REGULATED GENE 157 PROTEIN"/>
    <property type="match status" value="1"/>
</dbReference>
<dbReference type="SMART" id="SM01149">
    <property type="entry name" value="DUF1237"/>
    <property type="match status" value="1"/>
</dbReference>
<reference evidence="1 2" key="1">
    <citation type="journal article" date="2009" name="J. Bacteriol.">
        <title>Complete genome sequence of the probiotic Lactobacillus rhamnosus ATCC 53103.</title>
        <authorList>
            <person name="Morita H."/>
            <person name="Toh H."/>
            <person name="Oshima K."/>
            <person name="Murakami M."/>
            <person name="Taylor T.D."/>
            <person name="Igimi S."/>
            <person name="Hattori M."/>
        </authorList>
    </citation>
    <scope>NUCLEOTIDE SEQUENCE [LARGE SCALE GENOMIC DNA]</scope>
    <source>
        <strain evidence="2">ATCC 53103 / LMG 18243 / GG [Tokyo]</strain>
    </source>
</reference>
<dbReference type="InterPro" id="IPR008928">
    <property type="entry name" value="6-hairpin_glycosidase_sf"/>
</dbReference>
<gene>
    <name evidence="1" type="ordered locus">LRHM_2568</name>
</gene>
<proteinExistence type="predicted"/>
<dbReference type="KEGG" id="lrg:LRHM_2568"/>
<dbReference type="PANTHER" id="PTHR31047">
    <property type="entry name" value="MEIOTICALLY UP-REGULATED GENE 157 PROTEIN"/>
    <property type="match status" value="1"/>
</dbReference>
<organism evidence="1 2">
    <name type="scientific">Lacticaseibacillus rhamnosus (strain ATCC 53103 / LMG 18243 / GG)</name>
    <name type="common">Lactobacillus rhamnosus</name>
    <dbReference type="NCBI Taxonomy" id="568703"/>
    <lineage>
        <taxon>Bacteria</taxon>
        <taxon>Bacillati</taxon>
        <taxon>Bacillota</taxon>
        <taxon>Bacilli</taxon>
        <taxon>Lactobacillales</taxon>
        <taxon>Lactobacillaceae</taxon>
        <taxon>Lacticaseibacillus</taxon>
    </lineage>
</organism>
<dbReference type="InterPro" id="IPR008313">
    <property type="entry name" value="GH125"/>
</dbReference>
<dbReference type="PIRSF" id="PIRSF028846">
    <property type="entry name" value="UCP028846"/>
    <property type="match status" value="1"/>
</dbReference>
<dbReference type="EMBL" id="AP011548">
    <property type="protein sequence ID" value="BAI43095.1"/>
    <property type="molecule type" value="Genomic_DNA"/>
</dbReference>
<dbReference type="GO" id="GO:0005975">
    <property type="term" value="P:carbohydrate metabolic process"/>
    <property type="evidence" value="ECO:0007669"/>
    <property type="project" value="InterPro"/>
</dbReference>
<name>A0A7S7JI67_LACRG</name>
<dbReference type="AlphaFoldDB" id="A0A7S7JI67"/>
<evidence type="ECO:0000313" key="2">
    <source>
        <dbReference type="Proteomes" id="UP000002067"/>
    </source>
</evidence>
<dbReference type="Pfam" id="PF06824">
    <property type="entry name" value="Glyco_hydro_125"/>
    <property type="match status" value="1"/>
</dbReference>
<dbReference type="SUPFAM" id="SSF48208">
    <property type="entry name" value="Six-hairpin glycosidases"/>
    <property type="match status" value="1"/>
</dbReference>
<evidence type="ECO:0000313" key="1">
    <source>
        <dbReference type="EMBL" id="BAI43095.1"/>
    </source>
</evidence>
<dbReference type="InterPro" id="IPR012341">
    <property type="entry name" value="6hp_glycosidase-like_sf"/>
</dbReference>
<protein>
    <submittedName>
        <fullName evidence="1">Uncharacterized protein</fullName>
    </submittedName>
</protein>
<dbReference type="Proteomes" id="UP000002067">
    <property type="component" value="Chromosome"/>
</dbReference>
<dbReference type="KEGG" id="lrh:LGG_02674"/>
<dbReference type="Gene3D" id="1.50.10.10">
    <property type="match status" value="1"/>
</dbReference>